<dbReference type="Proteomes" id="UP000054282">
    <property type="component" value="Unassembled WGS sequence"/>
</dbReference>
<reference evidence="3" key="2">
    <citation type="submission" date="2006-09" db="EMBL/GenBank/DDBJ databases">
        <title>The genome sequence of Plasmodium falciparum Dd2.</title>
        <authorList>
            <consortium name="The Broad Institute Genome Sequencing Platform"/>
            <person name="Birren B."/>
            <person name="Lander E."/>
            <person name="Galagan J."/>
            <person name="Nusbaum C."/>
            <person name="Devon K."/>
            <person name="Henn M."/>
            <person name="Jaffe D."/>
            <person name="Butler J."/>
            <person name="Alvarez P."/>
            <person name="Gnerre S."/>
            <person name="Grabherr M."/>
            <person name="Kleber M."/>
            <person name="Mauceli E."/>
            <person name="Brockman W."/>
            <person name="MacCallum I.A."/>
            <person name="Rounsley S."/>
            <person name="Young S."/>
            <person name="LaButti K."/>
            <person name="Pushparaj V."/>
            <person name="DeCaprio D."/>
            <person name="Crawford M."/>
            <person name="Koehrsen M."/>
            <person name="Engels R."/>
            <person name="Montgomery P."/>
            <person name="Pearson M."/>
            <person name="Howarth C."/>
            <person name="Larson L."/>
            <person name="Luoma S."/>
            <person name="White J."/>
            <person name="Kodira C."/>
            <person name="Zeng Q."/>
            <person name="O'Leary S."/>
            <person name="Yandava C."/>
            <person name="Alvarado L."/>
            <person name="Wirth D."/>
            <person name="Volkman S."/>
            <person name="Hartl D."/>
        </authorList>
    </citation>
    <scope>NUCLEOTIDE SEQUENCE [LARGE SCALE GENOMIC DNA]</scope>
</reference>
<dbReference type="OrthoDB" id="277029at2759"/>
<evidence type="ECO:0000313" key="3">
    <source>
        <dbReference type="Proteomes" id="UP000054282"/>
    </source>
</evidence>
<proteinExistence type="predicted"/>
<feature type="region of interest" description="Disordered" evidence="1">
    <location>
        <begin position="41"/>
        <end position="75"/>
    </location>
</feature>
<sequence>MSPFYDNRNIMSENEENNVKHLNPLNPFDIENNISKEIHNNMVIDENEEKKDKDDKQYYDNENRNNEKGKNDDNQ</sequence>
<organism evidence="2 3">
    <name type="scientific">Plasmodium falciparum (isolate Dd2)</name>
    <dbReference type="NCBI Taxonomy" id="57267"/>
    <lineage>
        <taxon>Eukaryota</taxon>
        <taxon>Sar</taxon>
        <taxon>Alveolata</taxon>
        <taxon>Apicomplexa</taxon>
        <taxon>Aconoidasida</taxon>
        <taxon>Haemosporida</taxon>
        <taxon>Plasmodiidae</taxon>
        <taxon>Plasmodium</taxon>
        <taxon>Plasmodium (Laverania)</taxon>
    </lineage>
</organism>
<evidence type="ECO:0000256" key="1">
    <source>
        <dbReference type="SAM" id="MobiDB-lite"/>
    </source>
</evidence>
<gene>
    <name evidence="2" type="ORF">PFDG_05042</name>
</gene>
<accession>A0A0L7M9L7</accession>
<name>A0A0L7M9L7_PLAF4</name>
<evidence type="ECO:0000313" key="2">
    <source>
        <dbReference type="EMBL" id="KOB89493.1"/>
    </source>
</evidence>
<dbReference type="EMBL" id="GG702545">
    <property type="protein sequence ID" value="KOB89493.1"/>
    <property type="molecule type" value="Genomic_DNA"/>
</dbReference>
<protein>
    <submittedName>
        <fullName evidence="2">Uncharacterized protein</fullName>
    </submittedName>
</protein>
<feature type="region of interest" description="Disordered" evidence="1">
    <location>
        <begin position="1"/>
        <end position="24"/>
    </location>
</feature>
<feature type="compositionally biased region" description="Basic and acidic residues" evidence="1">
    <location>
        <begin position="48"/>
        <end position="75"/>
    </location>
</feature>
<dbReference type="AlphaFoldDB" id="A0A0L7M9L7"/>
<dbReference type="KEGG" id="pfd:PFDG_05042"/>
<reference evidence="3" key="1">
    <citation type="submission" date="2006-09" db="EMBL/GenBank/DDBJ databases">
        <title>Annotation of Plasmodium falciparum Dd2.</title>
        <authorList>
            <consortium name="The Broad Institute Genome Sequencing Platform"/>
            <person name="Volkman S.K."/>
            <person name="Neafsey D.E."/>
            <person name="Dash A.P."/>
            <person name="Chitnis C.E."/>
            <person name="Hartl D.L."/>
            <person name="Young S.K."/>
            <person name="Zeng Q."/>
            <person name="Koehrsen M."/>
            <person name="Alvarado L."/>
            <person name="Berlin A."/>
            <person name="Borenstein D."/>
            <person name="Chapman S.B."/>
            <person name="Chen Z."/>
            <person name="Engels R."/>
            <person name="Freedman E."/>
            <person name="Gellesch M."/>
            <person name="Goldberg J."/>
            <person name="Griggs A."/>
            <person name="Gujja S."/>
            <person name="Heilman E.R."/>
            <person name="Heiman D.I."/>
            <person name="Howarth C."/>
            <person name="Jen D."/>
            <person name="Larson L."/>
            <person name="Mehta T."/>
            <person name="Neiman D."/>
            <person name="Park D."/>
            <person name="Pearson M."/>
            <person name="Roberts A."/>
            <person name="Saif S."/>
            <person name="Shea T."/>
            <person name="Shenoy N."/>
            <person name="Sisk P."/>
            <person name="Stolte C."/>
            <person name="Sykes S."/>
            <person name="Walk T."/>
            <person name="White J."/>
            <person name="Yandava C."/>
            <person name="Haas B."/>
            <person name="Henn M.R."/>
            <person name="Nusbaum C."/>
            <person name="Birren B."/>
        </authorList>
    </citation>
    <scope>NUCLEOTIDE SEQUENCE [LARGE SCALE GENOMIC DNA]</scope>
</reference>